<keyword evidence="6 12" id="KW-0479">Metal-binding</keyword>
<keyword evidence="4 12" id="KW-0548">Nucleotidyltransferase</keyword>
<dbReference type="InterPro" id="IPR030846">
    <property type="entry name" value="DnaG_bac"/>
</dbReference>
<dbReference type="GO" id="GO:0000428">
    <property type="term" value="C:DNA-directed RNA polymerase complex"/>
    <property type="evidence" value="ECO:0007669"/>
    <property type="project" value="UniProtKB-KW"/>
</dbReference>
<feature type="zinc finger region" description="CHC2-type" evidence="12 14">
    <location>
        <begin position="39"/>
        <end position="63"/>
    </location>
</feature>
<evidence type="ECO:0000256" key="6">
    <source>
        <dbReference type="ARBA" id="ARBA00022723"/>
    </source>
</evidence>
<accession>A0A173S677</accession>
<evidence type="ECO:0000256" key="4">
    <source>
        <dbReference type="ARBA" id="ARBA00022695"/>
    </source>
</evidence>
<dbReference type="GO" id="GO:0005737">
    <property type="term" value="C:cytoplasm"/>
    <property type="evidence" value="ECO:0007669"/>
    <property type="project" value="TreeGrafter"/>
</dbReference>
<dbReference type="PANTHER" id="PTHR30313">
    <property type="entry name" value="DNA PRIMASE"/>
    <property type="match status" value="1"/>
</dbReference>
<dbReference type="InterPro" id="IPR036977">
    <property type="entry name" value="DNA_primase_Znf_CHC2"/>
</dbReference>
<evidence type="ECO:0000256" key="12">
    <source>
        <dbReference type="HAMAP-Rule" id="MF_00974"/>
    </source>
</evidence>
<dbReference type="InterPro" id="IPR006171">
    <property type="entry name" value="TOPRIM_dom"/>
</dbReference>
<dbReference type="InterPro" id="IPR016136">
    <property type="entry name" value="DNA_helicase_N/primase_C"/>
</dbReference>
<keyword evidence="11 12" id="KW-0804">Transcription</keyword>
<feature type="compositionally biased region" description="Basic and acidic residues" evidence="15">
    <location>
        <begin position="433"/>
        <end position="454"/>
    </location>
</feature>
<dbReference type="InterPro" id="IPR050219">
    <property type="entry name" value="DnaG_primase"/>
</dbReference>
<evidence type="ECO:0000256" key="8">
    <source>
        <dbReference type="ARBA" id="ARBA00022833"/>
    </source>
</evidence>
<dbReference type="InterPro" id="IPR034151">
    <property type="entry name" value="TOPRIM_DnaG_bac"/>
</dbReference>
<organism evidence="17 18">
    <name type="scientific">Eubacterium ramulus</name>
    <dbReference type="NCBI Taxonomy" id="39490"/>
    <lineage>
        <taxon>Bacteria</taxon>
        <taxon>Bacillati</taxon>
        <taxon>Bacillota</taxon>
        <taxon>Clostridia</taxon>
        <taxon>Eubacteriales</taxon>
        <taxon>Eubacteriaceae</taxon>
        <taxon>Eubacterium</taxon>
    </lineage>
</organism>
<evidence type="ECO:0000256" key="14">
    <source>
        <dbReference type="PIRSR" id="PIRSR002811-1"/>
    </source>
</evidence>
<comment type="subunit">
    <text evidence="12">Monomer. Interacts with DnaB.</text>
</comment>
<evidence type="ECO:0000256" key="9">
    <source>
        <dbReference type="ARBA" id="ARBA00022842"/>
    </source>
</evidence>
<keyword evidence="9" id="KW-0460">Magnesium</keyword>
<dbReference type="InterPro" id="IPR013264">
    <property type="entry name" value="DNAG_N"/>
</dbReference>
<comment type="catalytic activity">
    <reaction evidence="12">
        <text>ssDNA + n NTP = ssDNA/pppN(pN)n-1 hybrid + (n-1) diphosphate.</text>
        <dbReference type="EC" id="2.7.7.101"/>
    </reaction>
</comment>
<dbReference type="SUPFAM" id="SSF56731">
    <property type="entry name" value="DNA primase core"/>
    <property type="match status" value="1"/>
</dbReference>
<dbReference type="PANTHER" id="PTHR30313:SF2">
    <property type="entry name" value="DNA PRIMASE"/>
    <property type="match status" value="1"/>
</dbReference>
<comment type="function">
    <text evidence="12 13">RNA polymerase that catalyzes the synthesis of short RNA molecules used as primers for DNA polymerase during DNA replication.</text>
</comment>
<dbReference type="HAMAP" id="MF_00974">
    <property type="entry name" value="DNA_primase_DnaG"/>
    <property type="match status" value="1"/>
</dbReference>
<evidence type="ECO:0000256" key="7">
    <source>
        <dbReference type="ARBA" id="ARBA00022771"/>
    </source>
</evidence>
<dbReference type="SUPFAM" id="SSF57783">
    <property type="entry name" value="Zinc beta-ribbon"/>
    <property type="match status" value="1"/>
</dbReference>
<comment type="cofactor">
    <cofactor evidence="12 13 14">
        <name>Zn(2+)</name>
        <dbReference type="ChEBI" id="CHEBI:29105"/>
    </cofactor>
    <text evidence="12 13 14">Binds 1 zinc ion per monomer.</text>
</comment>
<evidence type="ECO:0000256" key="5">
    <source>
        <dbReference type="ARBA" id="ARBA00022705"/>
    </source>
</evidence>
<dbReference type="SMART" id="SM00493">
    <property type="entry name" value="TOPRIM"/>
    <property type="match status" value="1"/>
</dbReference>
<keyword evidence="2 12" id="KW-0639">Primosome</keyword>
<evidence type="ECO:0000256" key="13">
    <source>
        <dbReference type="PIRNR" id="PIRNR002811"/>
    </source>
</evidence>
<dbReference type="FunFam" id="3.90.580.10:FF:000001">
    <property type="entry name" value="DNA primase"/>
    <property type="match status" value="1"/>
</dbReference>
<dbReference type="Pfam" id="PF13155">
    <property type="entry name" value="Toprim_2"/>
    <property type="match status" value="1"/>
</dbReference>
<dbReference type="FunFam" id="3.40.1360.10:FF:000002">
    <property type="entry name" value="DNA primase"/>
    <property type="match status" value="1"/>
</dbReference>
<evidence type="ECO:0000313" key="18">
    <source>
        <dbReference type="Proteomes" id="UP000095492"/>
    </source>
</evidence>
<keyword evidence="10 12" id="KW-0238">DNA-binding</keyword>
<dbReference type="EC" id="2.7.7.101" evidence="12"/>
<dbReference type="InterPro" id="IPR019475">
    <property type="entry name" value="DNA_primase_DnaB-bd"/>
</dbReference>
<dbReference type="GO" id="GO:0003677">
    <property type="term" value="F:DNA binding"/>
    <property type="evidence" value="ECO:0007669"/>
    <property type="project" value="UniProtKB-KW"/>
</dbReference>
<keyword evidence="8 12" id="KW-0862">Zinc</keyword>
<dbReference type="CDD" id="cd03364">
    <property type="entry name" value="TOPRIM_DnaG_primases"/>
    <property type="match status" value="1"/>
</dbReference>
<keyword evidence="7 12" id="KW-0863">Zinc-finger</keyword>
<dbReference type="InterPro" id="IPR002694">
    <property type="entry name" value="Znf_CHC2"/>
</dbReference>
<evidence type="ECO:0000256" key="10">
    <source>
        <dbReference type="ARBA" id="ARBA00023125"/>
    </source>
</evidence>
<comment type="similarity">
    <text evidence="12 13">Belongs to the DnaG primase family.</text>
</comment>
<evidence type="ECO:0000256" key="1">
    <source>
        <dbReference type="ARBA" id="ARBA00022478"/>
    </source>
</evidence>
<dbReference type="GO" id="GO:0006269">
    <property type="term" value="P:DNA replication, synthesis of primer"/>
    <property type="evidence" value="ECO:0007669"/>
    <property type="project" value="UniProtKB-UniRule"/>
</dbReference>
<comment type="domain">
    <text evidence="12">Contains an N-terminal zinc-binding domain, a central core domain that contains the primase activity, and a C-terminal DnaB-binding domain.</text>
</comment>
<dbReference type="GeneID" id="97391352"/>
<dbReference type="OrthoDB" id="9803773at2"/>
<dbReference type="Pfam" id="PF08275">
    <property type="entry name" value="DNAG_N"/>
    <property type="match status" value="1"/>
</dbReference>
<dbReference type="Gene3D" id="3.40.1360.10">
    <property type="match status" value="1"/>
</dbReference>
<evidence type="ECO:0000256" key="2">
    <source>
        <dbReference type="ARBA" id="ARBA00022515"/>
    </source>
</evidence>
<dbReference type="PIRSF" id="PIRSF002811">
    <property type="entry name" value="DnaG"/>
    <property type="match status" value="1"/>
</dbReference>
<dbReference type="GO" id="GO:0008270">
    <property type="term" value="F:zinc ion binding"/>
    <property type="evidence" value="ECO:0007669"/>
    <property type="project" value="UniProtKB-UniRule"/>
</dbReference>
<dbReference type="PROSITE" id="PS50880">
    <property type="entry name" value="TOPRIM"/>
    <property type="match status" value="1"/>
</dbReference>
<dbReference type="InterPro" id="IPR037068">
    <property type="entry name" value="DNA_primase_core_N_sf"/>
</dbReference>
<name>A0A173S677_EUBRA</name>
<dbReference type="Pfam" id="PF10410">
    <property type="entry name" value="DnaB_bind"/>
    <property type="match status" value="1"/>
</dbReference>
<reference evidence="17 18" key="1">
    <citation type="submission" date="2015-09" db="EMBL/GenBank/DDBJ databases">
        <authorList>
            <consortium name="Pathogen Informatics"/>
        </authorList>
    </citation>
    <scope>NUCLEOTIDE SEQUENCE [LARGE SCALE GENOMIC DNA]</scope>
    <source>
        <strain evidence="17 18">2789STDY5608891</strain>
    </source>
</reference>
<sequence length="594" mass="68365">MTYYSDELIEEVRSRNDVVDVISGYVRLQKRGSTYFGLCPFHNEKTPSFSVSPGKQMYYCFGCGAGGNVFTFMMQYENFTFQEAMQSLADRAGIELPKQEMSAAQREAADRRSRLLEINKVAAKYFYMLLRSPQGAHALQYFEERKLSKETMQHFGLGYSNKYSDDLYQYLKKQGYEDELLKDSGLVTIDERRGGHDKFWNRAMFPIMDANNRVIGFGGRVMGEGEPKYLNSPETMIFDKSRNLYGLNFARSSRRPHILLCEGYMDVIALHQAGFDNAVASLGTSFTSGHANLLKRYTKEVYLTFDSDGAGVKAALRAIPILKEAGLTAKVINMRPYKDPDEFIKALGAEEYQKRIDEAENSFMFEVRMLERDYDLADPESKTKFFYAVARKILNFEEELERENYIEAVAAKYQIGFEQLRSVVRSEGTRGGLTRERERAPLKSGVNDRKKKEDGMKQSQRLFLTWLIEDERLFDLTEGYISPDDFTEEIFRDVAKVLYEQHAAGEINPAQIISRFTDEEQQREAAALFHARLHPVETRQEKEKALKETILRIKKNSMDVRSGKLEPTDLAGLQRLIEDKKQLAQLQKMHISLD</sequence>
<dbReference type="STRING" id="39490.ERS852448_00805"/>
<keyword evidence="1 12" id="KW-0240">DNA-directed RNA polymerase</keyword>
<feature type="domain" description="Toprim" evidence="16">
    <location>
        <begin position="256"/>
        <end position="337"/>
    </location>
</feature>
<dbReference type="GO" id="GO:1990077">
    <property type="term" value="C:primosome complex"/>
    <property type="evidence" value="ECO:0007669"/>
    <property type="project" value="UniProtKB-KW"/>
</dbReference>
<keyword evidence="5 12" id="KW-0235">DNA replication</keyword>
<dbReference type="FunFam" id="3.90.980.10:FF:000001">
    <property type="entry name" value="DNA primase"/>
    <property type="match status" value="1"/>
</dbReference>
<dbReference type="NCBIfam" id="TIGR01391">
    <property type="entry name" value="dnaG"/>
    <property type="match status" value="1"/>
</dbReference>
<dbReference type="GO" id="GO:0003899">
    <property type="term" value="F:DNA-directed RNA polymerase activity"/>
    <property type="evidence" value="ECO:0007669"/>
    <property type="project" value="UniProtKB-UniRule"/>
</dbReference>
<dbReference type="Proteomes" id="UP000095492">
    <property type="component" value="Unassembled WGS sequence"/>
</dbReference>
<dbReference type="Pfam" id="PF01807">
    <property type="entry name" value="Zn_ribbon_DnaG"/>
    <property type="match status" value="1"/>
</dbReference>
<evidence type="ECO:0000256" key="11">
    <source>
        <dbReference type="ARBA" id="ARBA00023163"/>
    </source>
</evidence>
<dbReference type="InterPro" id="IPR006295">
    <property type="entry name" value="DNA_primase_DnaG"/>
</dbReference>
<dbReference type="Gene3D" id="3.90.980.10">
    <property type="entry name" value="DNA primase, catalytic core, N-terminal domain"/>
    <property type="match status" value="1"/>
</dbReference>
<dbReference type="Gene3D" id="3.90.580.10">
    <property type="entry name" value="Zinc finger, CHC2-type domain"/>
    <property type="match status" value="1"/>
</dbReference>
<evidence type="ECO:0000259" key="16">
    <source>
        <dbReference type="PROSITE" id="PS50880"/>
    </source>
</evidence>
<gene>
    <name evidence="17" type="primary">dnaG_1</name>
    <name evidence="12" type="synonym">dnaG</name>
    <name evidence="17" type="ORF">ERS852448_00805</name>
</gene>
<dbReference type="EMBL" id="CYYA01000004">
    <property type="protein sequence ID" value="CUM85974.1"/>
    <property type="molecule type" value="Genomic_DNA"/>
</dbReference>
<evidence type="ECO:0000313" key="17">
    <source>
        <dbReference type="EMBL" id="CUM85974.1"/>
    </source>
</evidence>
<keyword evidence="3 12" id="KW-0808">Transferase</keyword>
<proteinExistence type="inferred from homology"/>
<feature type="region of interest" description="Disordered" evidence="15">
    <location>
        <begin position="428"/>
        <end position="454"/>
    </location>
</feature>
<evidence type="ECO:0000256" key="15">
    <source>
        <dbReference type="SAM" id="MobiDB-lite"/>
    </source>
</evidence>
<dbReference type="AlphaFoldDB" id="A0A173S677"/>
<dbReference type="RefSeq" id="WP_055289518.1">
    <property type="nucleotide sequence ID" value="NZ_CP173382.1"/>
</dbReference>
<dbReference type="Gene3D" id="1.10.860.10">
    <property type="entry name" value="DNAb Helicase, Chain A"/>
    <property type="match status" value="1"/>
</dbReference>
<dbReference type="SMART" id="SM00400">
    <property type="entry name" value="ZnF_CHCC"/>
    <property type="match status" value="1"/>
</dbReference>
<protein>
    <recommendedName>
        <fullName evidence="12 13">DNA primase</fullName>
        <ecNumber evidence="12">2.7.7.101</ecNumber>
    </recommendedName>
</protein>
<evidence type="ECO:0000256" key="3">
    <source>
        <dbReference type="ARBA" id="ARBA00022679"/>
    </source>
</evidence>